<gene>
    <name evidence="1" type="ORF">AAG570_012315</name>
</gene>
<evidence type="ECO:0000313" key="1">
    <source>
        <dbReference type="EMBL" id="KAL1131078.1"/>
    </source>
</evidence>
<dbReference type="InterPro" id="IPR036179">
    <property type="entry name" value="Ig-like_dom_sf"/>
</dbReference>
<keyword evidence="2" id="KW-1185">Reference proteome</keyword>
<dbReference type="InterPro" id="IPR013783">
    <property type="entry name" value="Ig-like_fold"/>
</dbReference>
<proteinExistence type="predicted"/>
<sequence length="162" mass="18488">MVYVEVPRLVVAGWSALLRCQFDLEGEKLYSVKWYTSNLEFFRYTPDRSPSTVAFPVPGLNVDLSGSNMNEVRLRNVATNMSALFFCEVSADGPTFHTATESAFLNVSDISIRKPQLLISSSVYSRDMYINCSAQETDPPPKVTFFLDEQPVRVFFFNFRKR</sequence>
<name>A0ABD0Z4R5_9HEMI</name>
<dbReference type="PANTHER" id="PTHR21261">
    <property type="entry name" value="BEAT PROTEIN"/>
    <property type="match status" value="1"/>
</dbReference>
<dbReference type="AlphaFoldDB" id="A0ABD0Z4R5"/>
<dbReference type="EMBL" id="JBFDAA010000007">
    <property type="protein sequence ID" value="KAL1131078.1"/>
    <property type="molecule type" value="Genomic_DNA"/>
</dbReference>
<organism evidence="1 2">
    <name type="scientific">Ranatra chinensis</name>
    <dbReference type="NCBI Taxonomy" id="642074"/>
    <lineage>
        <taxon>Eukaryota</taxon>
        <taxon>Metazoa</taxon>
        <taxon>Ecdysozoa</taxon>
        <taxon>Arthropoda</taxon>
        <taxon>Hexapoda</taxon>
        <taxon>Insecta</taxon>
        <taxon>Pterygota</taxon>
        <taxon>Neoptera</taxon>
        <taxon>Paraneoptera</taxon>
        <taxon>Hemiptera</taxon>
        <taxon>Heteroptera</taxon>
        <taxon>Panheteroptera</taxon>
        <taxon>Nepomorpha</taxon>
        <taxon>Nepidae</taxon>
        <taxon>Ranatrinae</taxon>
        <taxon>Ranatra</taxon>
    </lineage>
</organism>
<evidence type="ECO:0000313" key="2">
    <source>
        <dbReference type="Proteomes" id="UP001558652"/>
    </source>
</evidence>
<evidence type="ECO:0008006" key="3">
    <source>
        <dbReference type="Google" id="ProtNLM"/>
    </source>
</evidence>
<comment type="caution">
    <text evidence="1">The sequence shown here is derived from an EMBL/GenBank/DDBJ whole genome shotgun (WGS) entry which is preliminary data.</text>
</comment>
<reference evidence="1 2" key="1">
    <citation type="submission" date="2024-07" db="EMBL/GenBank/DDBJ databases">
        <title>Chromosome-level genome assembly of the water stick insect Ranatra chinensis (Heteroptera: Nepidae).</title>
        <authorList>
            <person name="Liu X."/>
        </authorList>
    </citation>
    <scope>NUCLEOTIDE SEQUENCE [LARGE SCALE GENOMIC DNA]</scope>
    <source>
        <strain evidence="1">Cailab_2021Rc</strain>
        <tissue evidence="1">Muscle</tissue>
    </source>
</reference>
<dbReference type="PANTHER" id="PTHR21261:SF15">
    <property type="entry name" value="BEATEN PATH IIIA, ISOFORM D-RELATED"/>
    <property type="match status" value="1"/>
</dbReference>
<protein>
    <recommendedName>
        <fullName evidence="3">Ig-like domain-containing protein</fullName>
    </recommendedName>
</protein>
<dbReference type="Proteomes" id="UP001558652">
    <property type="component" value="Unassembled WGS sequence"/>
</dbReference>
<dbReference type="FunFam" id="2.60.40.10:FF:000437">
    <property type="entry name" value="Beat-IIIc, isoform A"/>
    <property type="match status" value="1"/>
</dbReference>
<dbReference type="Gene3D" id="2.60.40.10">
    <property type="entry name" value="Immunoglobulins"/>
    <property type="match status" value="1"/>
</dbReference>
<dbReference type="SUPFAM" id="SSF48726">
    <property type="entry name" value="Immunoglobulin"/>
    <property type="match status" value="1"/>
</dbReference>
<accession>A0ABD0Z4R5</accession>